<dbReference type="Gene3D" id="3.40.50.2000">
    <property type="entry name" value="Glycogen Phosphorylase B"/>
    <property type="match status" value="2"/>
</dbReference>
<name>A0A926HLV2_9FIRM</name>
<evidence type="ECO:0000256" key="2">
    <source>
        <dbReference type="ARBA" id="ARBA00010488"/>
    </source>
</evidence>
<evidence type="ECO:0000256" key="4">
    <source>
        <dbReference type="ARBA" id="ARBA00022679"/>
    </source>
</evidence>
<accession>A0A926HLV2</accession>
<evidence type="ECO:0000256" key="5">
    <source>
        <dbReference type="ARBA" id="ARBA00022944"/>
    </source>
</evidence>
<evidence type="ECO:0000313" key="9">
    <source>
        <dbReference type="Proteomes" id="UP000651482"/>
    </source>
</evidence>
<comment type="subcellular location">
    <subcellularLocation>
        <location evidence="1">Cell membrane</location>
        <topology evidence="1">Peripheral membrane protein</topology>
    </subcellularLocation>
</comment>
<dbReference type="SUPFAM" id="SSF53756">
    <property type="entry name" value="UDP-Glycosyltransferase/glycogen phosphorylase"/>
    <property type="match status" value="2"/>
</dbReference>
<dbReference type="InterPro" id="IPR007554">
    <property type="entry name" value="Glycerophosphate_synth"/>
</dbReference>
<dbReference type="Pfam" id="PF00534">
    <property type="entry name" value="Glycos_transf_1"/>
    <property type="match status" value="1"/>
</dbReference>
<dbReference type="GO" id="GO:0016757">
    <property type="term" value="F:glycosyltransferase activity"/>
    <property type="evidence" value="ECO:0007669"/>
    <property type="project" value="InterPro"/>
</dbReference>
<evidence type="ECO:0000313" key="8">
    <source>
        <dbReference type="EMBL" id="MBC8532487.1"/>
    </source>
</evidence>
<dbReference type="PANTHER" id="PTHR37316:SF3">
    <property type="entry name" value="TEICHOIC ACID GLYCEROL-PHOSPHATE TRANSFERASE"/>
    <property type="match status" value="1"/>
</dbReference>
<dbReference type="Proteomes" id="UP000651482">
    <property type="component" value="Unassembled WGS sequence"/>
</dbReference>
<comment type="similarity">
    <text evidence="2">Belongs to the CDP-glycerol glycerophosphotransferase family.</text>
</comment>
<dbReference type="InterPro" id="IPR043148">
    <property type="entry name" value="TagF_C"/>
</dbReference>
<gene>
    <name evidence="8" type="ORF">IAG03_00430</name>
</gene>
<reference evidence="8" key="1">
    <citation type="submission" date="2020-08" db="EMBL/GenBank/DDBJ databases">
        <title>Genome public.</title>
        <authorList>
            <person name="Liu C."/>
            <person name="Sun Q."/>
        </authorList>
    </citation>
    <scope>NUCLEOTIDE SEQUENCE</scope>
    <source>
        <strain evidence="8">NSJ-40</strain>
    </source>
</reference>
<keyword evidence="5" id="KW-0777">Teichoic acid biosynthesis</keyword>
<evidence type="ECO:0000259" key="7">
    <source>
        <dbReference type="Pfam" id="PF00534"/>
    </source>
</evidence>
<sequence>MAANWKTLWAKRKKVWKIFRNPWQRARFRYHRQSQKPLLKNTVLLESYAGSSISGNVYYLLLELFQKPEYAHLSLFVASSRQAQAHVCAELRYAGLQQIPVVPIHSRRYCRLLARAEYLVNNATFPTYLIKRKGQIYLNTWHGTPLKTLGRDIRNAPNELGNTQRNFLMADYLLYPNRFTFEIMRRAYMLDSLYHGQYVLSGYPRNAVFFQPELRRRIRMACGFEGKQIYAYLPTWRGTLRRRDPAAADRIANLLAQLDRTLPENTLVFTKLHNLDRGSVPFAQFQRVKPFPEDYETYAFLAATDCLITDYSSVLFDFAVTGRPILLYCEDAAEYAAARGMYLHLEDFPFPRAETPEALCALIQQCPAPAYQEAMRPYTERQDADAAARLCRLVFGDGVAEGMERIDGDAYGSGKEQVLLFAGSLQKNGITAALQSLLSLIDREKREVILLFHARGVEKNKSAIMQFSAWNYMVIQGAKVLSYWDLFCRAVYFYGNREPWWVQKSFERVYRREIDRLFPGCTFSAEIHYSGYEREIMQLFSRMKGKKLIYLHSNLAAEAKQKGNLHLPSVETAYRCFDRLVAIREGMQKELLYPQAAKKLALAHNPIDAAEIRRCALLPLRFDPDTESTLSQEALQAQLKRPGIHRFISIARFSPEKRLDRLIEAFERVCRTTPDCFLILIGGYGPAYGEVCKQAEQSACAAKIAILRSLGNVFPILAACDTFVLSSDYEGLPVTILESLVLKKTVLATEIEGPRAFLSQGYGVLTPKTVSGLAAAMKDAADGKLPDMRTFDPEAFNRQALQEWEALFAES</sequence>
<evidence type="ECO:0000256" key="1">
    <source>
        <dbReference type="ARBA" id="ARBA00004202"/>
    </source>
</evidence>
<dbReference type="EMBL" id="JACRSN010000001">
    <property type="protein sequence ID" value="MBC8532487.1"/>
    <property type="molecule type" value="Genomic_DNA"/>
</dbReference>
<comment type="caution">
    <text evidence="8">The sequence shown here is derived from an EMBL/GenBank/DDBJ whole genome shotgun (WGS) entry which is preliminary data.</text>
</comment>
<protein>
    <submittedName>
        <fullName evidence="8">CDP-glycerol glycerophosphotransferase family protein</fullName>
    </submittedName>
</protein>
<evidence type="ECO:0000256" key="3">
    <source>
        <dbReference type="ARBA" id="ARBA00022475"/>
    </source>
</evidence>
<keyword evidence="9" id="KW-1185">Reference proteome</keyword>
<dbReference type="InterPro" id="IPR001296">
    <property type="entry name" value="Glyco_trans_1"/>
</dbReference>
<feature type="domain" description="Glycosyl transferase family 1" evidence="7">
    <location>
        <begin position="642"/>
        <end position="782"/>
    </location>
</feature>
<dbReference type="Gene3D" id="3.40.50.11820">
    <property type="match status" value="1"/>
</dbReference>
<dbReference type="PANTHER" id="PTHR37316">
    <property type="entry name" value="TEICHOIC ACID GLYCEROL-PHOSPHATE PRIMASE"/>
    <property type="match status" value="1"/>
</dbReference>
<keyword evidence="6" id="KW-0472">Membrane</keyword>
<dbReference type="InterPro" id="IPR043149">
    <property type="entry name" value="TagF_N"/>
</dbReference>
<dbReference type="Pfam" id="PF04464">
    <property type="entry name" value="Glyphos_transf"/>
    <property type="match status" value="1"/>
</dbReference>
<organism evidence="8 9">
    <name type="scientific">Yeguia hominis</name>
    <dbReference type="NCBI Taxonomy" id="2763662"/>
    <lineage>
        <taxon>Bacteria</taxon>
        <taxon>Bacillati</taxon>
        <taxon>Bacillota</taxon>
        <taxon>Clostridia</taxon>
        <taxon>Eubacteriales</taxon>
        <taxon>Yeguiaceae</taxon>
        <taxon>Yeguia</taxon>
    </lineage>
</organism>
<dbReference type="RefSeq" id="WP_249317679.1">
    <property type="nucleotide sequence ID" value="NZ_JACRSN010000001.1"/>
</dbReference>
<keyword evidence="4" id="KW-0808">Transferase</keyword>
<dbReference type="GO" id="GO:0005886">
    <property type="term" value="C:plasma membrane"/>
    <property type="evidence" value="ECO:0007669"/>
    <property type="project" value="UniProtKB-SubCell"/>
</dbReference>
<proteinExistence type="inferred from homology"/>
<evidence type="ECO:0000256" key="6">
    <source>
        <dbReference type="ARBA" id="ARBA00023136"/>
    </source>
</evidence>
<dbReference type="InterPro" id="IPR051612">
    <property type="entry name" value="Teichoic_Acid_Biosynth"/>
</dbReference>
<dbReference type="GO" id="GO:0047355">
    <property type="term" value="F:CDP-glycerol glycerophosphotransferase activity"/>
    <property type="evidence" value="ECO:0007669"/>
    <property type="project" value="InterPro"/>
</dbReference>
<dbReference type="Gene3D" id="3.40.50.12580">
    <property type="match status" value="1"/>
</dbReference>
<dbReference type="AlphaFoldDB" id="A0A926HLV2"/>
<keyword evidence="3" id="KW-1003">Cell membrane</keyword>
<dbReference type="GO" id="GO:0019350">
    <property type="term" value="P:teichoic acid biosynthetic process"/>
    <property type="evidence" value="ECO:0007669"/>
    <property type="project" value="UniProtKB-KW"/>
</dbReference>